<dbReference type="Pfam" id="PF00501">
    <property type="entry name" value="AMP-binding"/>
    <property type="match status" value="1"/>
</dbReference>
<evidence type="ECO:0000313" key="4">
    <source>
        <dbReference type="Proteomes" id="UP000326179"/>
    </source>
</evidence>
<proteinExistence type="predicted"/>
<dbReference type="InterPro" id="IPR045851">
    <property type="entry name" value="AMP-bd_C_sf"/>
</dbReference>
<dbReference type="InterPro" id="IPR000873">
    <property type="entry name" value="AMP-dep_synth/lig_dom"/>
</dbReference>
<name>A0A5Q0LND5_9ACTN</name>
<dbReference type="InterPro" id="IPR042099">
    <property type="entry name" value="ANL_N_sf"/>
</dbReference>
<organism evidence="3 4">
    <name type="scientific">Streptomyces fagopyri</name>
    <dbReference type="NCBI Taxonomy" id="2662397"/>
    <lineage>
        <taxon>Bacteria</taxon>
        <taxon>Bacillati</taxon>
        <taxon>Actinomycetota</taxon>
        <taxon>Actinomycetes</taxon>
        <taxon>Kitasatosporales</taxon>
        <taxon>Streptomycetaceae</taxon>
        <taxon>Streptomyces</taxon>
    </lineage>
</organism>
<dbReference type="EMBL" id="CP045643">
    <property type="protein sequence ID" value="QFZ78036.1"/>
    <property type="molecule type" value="Genomic_DNA"/>
</dbReference>
<evidence type="ECO:0000259" key="1">
    <source>
        <dbReference type="Pfam" id="PF00501"/>
    </source>
</evidence>
<dbReference type="SUPFAM" id="SSF56801">
    <property type="entry name" value="Acetyl-CoA synthetase-like"/>
    <property type="match status" value="1"/>
</dbReference>
<evidence type="ECO:0000313" key="3">
    <source>
        <dbReference type="EMBL" id="QFZ78036.1"/>
    </source>
</evidence>
<dbReference type="GO" id="GO:0016878">
    <property type="term" value="F:acid-thiol ligase activity"/>
    <property type="evidence" value="ECO:0007669"/>
    <property type="project" value="UniProtKB-ARBA"/>
</dbReference>
<dbReference type="PANTHER" id="PTHR43767:SF1">
    <property type="entry name" value="NONRIBOSOMAL PEPTIDE SYNTHASE PES1 (EUROFUNG)-RELATED"/>
    <property type="match status" value="1"/>
</dbReference>
<dbReference type="InterPro" id="IPR050237">
    <property type="entry name" value="ATP-dep_AMP-bd_enzyme"/>
</dbReference>
<dbReference type="CDD" id="cd04433">
    <property type="entry name" value="AFD_class_I"/>
    <property type="match status" value="1"/>
</dbReference>
<dbReference type="Gene3D" id="3.30.300.30">
    <property type="match status" value="1"/>
</dbReference>
<feature type="domain" description="AMP-binding enzyme C-terminal" evidence="2">
    <location>
        <begin position="398"/>
        <end position="471"/>
    </location>
</feature>
<evidence type="ECO:0000259" key="2">
    <source>
        <dbReference type="Pfam" id="PF13193"/>
    </source>
</evidence>
<dbReference type="Gene3D" id="3.40.50.12780">
    <property type="entry name" value="N-terminal domain of ligase-like"/>
    <property type="match status" value="1"/>
</dbReference>
<feature type="domain" description="AMP-dependent synthetase/ligase" evidence="1">
    <location>
        <begin position="13"/>
        <end position="332"/>
    </location>
</feature>
<dbReference type="Pfam" id="PF13193">
    <property type="entry name" value="AMP-binding_C"/>
    <property type="match status" value="1"/>
</dbReference>
<dbReference type="InterPro" id="IPR025110">
    <property type="entry name" value="AMP-bd_C"/>
</dbReference>
<dbReference type="RefSeq" id="WP_153292216.1">
    <property type="nucleotide sequence ID" value="NZ_CP045643.1"/>
</dbReference>
<dbReference type="KEGG" id="sfy:GFH48_36350"/>
<reference evidence="3 4" key="1">
    <citation type="submission" date="2019-10" db="EMBL/GenBank/DDBJ databases">
        <title>A novel species.</title>
        <authorList>
            <person name="Gao J."/>
        </authorList>
    </citation>
    <scope>NUCLEOTIDE SEQUENCE [LARGE SCALE GENOMIC DNA]</scope>
    <source>
        <strain evidence="3 4">QMT-28</strain>
    </source>
</reference>
<accession>A0A5Q0LND5</accession>
<dbReference type="Proteomes" id="UP000326179">
    <property type="component" value="Chromosome"/>
</dbReference>
<gene>
    <name evidence="3" type="ORF">GFH48_36350</name>
</gene>
<sequence length="490" mass="52395">MTAEHSLDEVFLRACEEHGNRRALVGDGEELTYDQFAGRVRERAAALSELLADDDRRVAIHAANSVDYLVSYYALVIDRRLPLLVDAQFGALELQGIDDSCGVDVYLTDRPDTFPLPATTRTVPGSRLALATPVRPHPRPPAPEPHPATATCRFTSGTTGAPKCLEFSHAAIHSAARAWADGTGLRAGDRVLCLAAFTNGLAFNTSLLPVFLTGAELHLYRGLPTSGGITRALRRSRATRLVAFPLAYRLLTQAAEPDHAAFATVTRAISAAAALDPAIRSAFHTRYGIQIADYYGIAETGPCTFERDSHRTTGLGTPLPGVTLRIDADPAGRSQVHVRTASMATRCLNVPGALEARTGPDGFYATGDTGSLDAGRLHITGRIGGPINLAGRKIDPTEIERVALALDGVLDCVCFADTDTRGETVLHLVLSGPRTPRRAEVVKVCQVGLAPYKVPGWVSVLEAIPRSSAGKVRLSELKELLRTGAPAHDR</sequence>
<protein>
    <submittedName>
        <fullName evidence="3">AMP-binding protein</fullName>
    </submittedName>
</protein>
<dbReference type="AlphaFoldDB" id="A0A5Q0LND5"/>
<dbReference type="PANTHER" id="PTHR43767">
    <property type="entry name" value="LONG-CHAIN-FATTY-ACID--COA LIGASE"/>
    <property type="match status" value="1"/>
</dbReference>
<keyword evidence="4" id="KW-1185">Reference proteome</keyword>